<name>A0A2T2X9U9_9FIRM</name>
<dbReference type="GO" id="GO:0016405">
    <property type="term" value="F:CoA-ligase activity"/>
    <property type="evidence" value="ECO:0007669"/>
    <property type="project" value="UniProtKB-ARBA"/>
</dbReference>
<dbReference type="AlphaFoldDB" id="A0A2T2X9U9"/>
<dbReference type="GO" id="GO:0015645">
    <property type="term" value="F:fatty acid ligase activity"/>
    <property type="evidence" value="ECO:0007669"/>
    <property type="project" value="TreeGrafter"/>
</dbReference>
<dbReference type="InterPro" id="IPR000873">
    <property type="entry name" value="AMP-dep_synth/lig_dom"/>
</dbReference>
<dbReference type="GO" id="GO:0006633">
    <property type="term" value="P:fatty acid biosynthetic process"/>
    <property type="evidence" value="ECO:0007669"/>
    <property type="project" value="TreeGrafter"/>
</dbReference>
<dbReference type="Pfam" id="PF13193">
    <property type="entry name" value="AMP-binding_C"/>
    <property type="match status" value="1"/>
</dbReference>
<evidence type="ECO:0000256" key="2">
    <source>
        <dbReference type="ARBA" id="ARBA00022598"/>
    </source>
</evidence>
<organism evidence="7 8">
    <name type="scientific">Sulfobacillus benefaciens</name>
    <dbReference type="NCBI Taxonomy" id="453960"/>
    <lineage>
        <taxon>Bacteria</taxon>
        <taxon>Bacillati</taxon>
        <taxon>Bacillota</taxon>
        <taxon>Clostridia</taxon>
        <taxon>Eubacteriales</taxon>
        <taxon>Clostridiales Family XVII. Incertae Sedis</taxon>
        <taxon>Sulfobacillus</taxon>
    </lineage>
</organism>
<dbReference type="PANTHER" id="PTHR43605">
    <property type="entry name" value="ACYL-COENZYME A SYNTHETASE"/>
    <property type="match status" value="1"/>
</dbReference>
<evidence type="ECO:0000259" key="5">
    <source>
        <dbReference type="Pfam" id="PF00501"/>
    </source>
</evidence>
<dbReference type="PANTHER" id="PTHR43605:SF10">
    <property type="entry name" value="ACYL-COA SYNTHETASE MEDIUM CHAIN FAMILY MEMBER 3"/>
    <property type="match status" value="1"/>
</dbReference>
<dbReference type="InterPro" id="IPR051087">
    <property type="entry name" value="Mitochondrial_ACSM"/>
</dbReference>
<dbReference type="GO" id="GO:0004321">
    <property type="term" value="F:fatty-acyl-CoA synthase activity"/>
    <property type="evidence" value="ECO:0007669"/>
    <property type="project" value="TreeGrafter"/>
</dbReference>
<gene>
    <name evidence="7" type="ORF">C7B43_02505</name>
</gene>
<keyword evidence="4" id="KW-0067">ATP-binding</keyword>
<sequence>MQTERYTRQYREFRWNIPPRFNIAEAILERNRGDNIAIIDVSENFDVKSYSFSDLRRLAHRLANIFRHLGVDAGDRIGILLSQSVELVVSHLAAYLTGAIAVPLFTLFGDEAVTYRINDAGCTVLIADGQDWERIRSVRSQWPHVRSVILTGAPSPADDGVISWAQMDKASDEFRMRPTKADDPALIIYTSGTTGSPKGAVHAHRVLLGHMPGVLMSHQGFPQPGDLMWTPADWAWIGGLLDVLLPSLYQGIGVVAFRPRKFDPERALELMRRFHLRNIFFPPTALRLLRQSIPGPKAYKDVHLRTLASGGEALSPELWDWIRSAFGIVPAEFYGQTEANLLLSNQPDAFPPQIGSMGRPVYGHHLRLLNDRGDEAGVGETGEIMVELPDPVAFLKYWNKTEATDLKTSGGKVHTGDLARRDEWGNFYFVGRADDIINSSGYRMGPTEIEAAILSHPQVAMAAVIGKPDPIRGQIVKAFVVPVSQSLDRDQVTKEVQDLVRKKLGAHEYPREVAFVESLPMTTTGKIQRRILREREKPQP</sequence>
<evidence type="ECO:0000256" key="4">
    <source>
        <dbReference type="ARBA" id="ARBA00022840"/>
    </source>
</evidence>
<keyword evidence="2" id="KW-0436">Ligase</keyword>
<dbReference type="Gene3D" id="3.40.50.12780">
    <property type="entry name" value="N-terminal domain of ligase-like"/>
    <property type="match status" value="1"/>
</dbReference>
<dbReference type="Pfam" id="PF00501">
    <property type="entry name" value="AMP-binding"/>
    <property type="match status" value="1"/>
</dbReference>
<keyword evidence="3" id="KW-0547">Nucleotide-binding</keyword>
<evidence type="ECO:0000313" key="8">
    <source>
        <dbReference type="Proteomes" id="UP000242699"/>
    </source>
</evidence>
<dbReference type="SUPFAM" id="SSF56801">
    <property type="entry name" value="Acetyl-CoA synthetase-like"/>
    <property type="match status" value="1"/>
</dbReference>
<evidence type="ECO:0000313" key="7">
    <source>
        <dbReference type="EMBL" id="PSR31259.1"/>
    </source>
</evidence>
<evidence type="ECO:0000256" key="1">
    <source>
        <dbReference type="ARBA" id="ARBA00006432"/>
    </source>
</evidence>
<dbReference type="GO" id="GO:0006637">
    <property type="term" value="P:acyl-CoA metabolic process"/>
    <property type="evidence" value="ECO:0007669"/>
    <property type="project" value="TreeGrafter"/>
</dbReference>
<reference evidence="7 8" key="1">
    <citation type="journal article" date="2014" name="BMC Genomics">
        <title>Comparison of environmental and isolate Sulfobacillus genomes reveals diverse carbon, sulfur, nitrogen, and hydrogen metabolisms.</title>
        <authorList>
            <person name="Justice N.B."/>
            <person name="Norman A."/>
            <person name="Brown C.T."/>
            <person name="Singh A."/>
            <person name="Thomas B.C."/>
            <person name="Banfield J.F."/>
        </authorList>
    </citation>
    <scope>NUCLEOTIDE SEQUENCE [LARGE SCALE GENOMIC DNA]</scope>
    <source>
        <strain evidence="7">AMDSBA1</strain>
    </source>
</reference>
<dbReference type="Proteomes" id="UP000242699">
    <property type="component" value="Unassembled WGS sequence"/>
</dbReference>
<dbReference type="PROSITE" id="PS00455">
    <property type="entry name" value="AMP_BINDING"/>
    <property type="match status" value="1"/>
</dbReference>
<evidence type="ECO:0000256" key="3">
    <source>
        <dbReference type="ARBA" id="ARBA00022741"/>
    </source>
</evidence>
<dbReference type="FunFam" id="3.30.300.30:FF:000005">
    <property type="entry name" value="Acyl-coenzyme A synthetase ACSM5, mitochondrial"/>
    <property type="match status" value="1"/>
</dbReference>
<dbReference type="InterPro" id="IPR020845">
    <property type="entry name" value="AMP-binding_CS"/>
</dbReference>
<comment type="similarity">
    <text evidence="1">Belongs to the ATP-dependent AMP-binding enzyme family.</text>
</comment>
<evidence type="ECO:0000259" key="6">
    <source>
        <dbReference type="Pfam" id="PF13193"/>
    </source>
</evidence>
<feature type="domain" description="AMP-dependent synthetase/ligase" evidence="5">
    <location>
        <begin position="31"/>
        <end position="389"/>
    </location>
</feature>
<feature type="domain" description="AMP-binding enzyme C-terminal" evidence="6">
    <location>
        <begin position="448"/>
        <end position="526"/>
    </location>
</feature>
<dbReference type="EMBL" id="PXYT01000003">
    <property type="protein sequence ID" value="PSR31259.1"/>
    <property type="molecule type" value="Genomic_DNA"/>
</dbReference>
<dbReference type="InterPro" id="IPR042099">
    <property type="entry name" value="ANL_N_sf"/>
</dbReference>
<proteinExistence type="inferred from homology"/>
<dbReference type="InterPro" id="IPR025110">
    <property type="entry name" value="AMP-bd_C"/>
</dbReference>
<dbReference type="Gene3D" id="3.30.300.30">
    <property type="match status" value="1"/>
</dbReference>
<comment type="caution">
    <text evidence="7">The sequence shown here is derived from an EMBL/GenBank/DDBJ whole genome shotgun (WGS) entry which is preliminary data.</text>
</comment>
<dbReference type="GO" id="GO:0005524">
    <property type="term" value="F:ATP binding"/>
    <property type="evidence" value="ECO:0007669"/>
    <property type="project" value="UniProtKB-KW"/>
</dbReference>
<accession>A0A2T2X9U9</accession>
<protein>
    <submittedName>
        <fullName evidence="7">AMP-dependent synthetase</fullName>
    </submittedName>
</protein>
<dbReference type="InterPro" id="IPR045851">
    <property type="entry name" value="AMP-bd_C_sf"/>
</dbReference>